<feature type="region of interest" description="Disordered" evidence="1">
    <location>
        <begin position="606"/>
        <end position="821"/>
    </location>
</feature>
<feature type="compositionally biased region" description="Low complexity" evidence="1">
    <location>
        <begin position="315"/>
        <end position="332"/>
    </location>
</feature>
<dbReference type="Pfam" id="PF25823">
    <property type="entry name" value="Ams2-SPT21_N"/>
    <property type="match status" value="1"/>
</dbReference>
<evidence type="ECO:0000313" key="4">
    <source>
        <dbReference type="Proteomes" id="UP000076532"/>
    </source>
</evidence>
<feature type="compositionally biased region" description="Low complexity" evidence="1">
    <location>
        <begin position="633"/>
        <end position="648"/>
    </location>
</feature>
<reference evidence="3 4" key="1">
    <citation type="journal article" date="2016" name="Mol. Biol. Evol.">
        <title>Comparative Genomics of Early-Diverging Mushroom-Forming Fungi Provides Insights into the Origins of Lignocellulose Decay Capabilities.</title>
        <authorList>
            <person name="Nagy L.G."/>
            <person name="Riley R."/>
            <person name="Tritt A."/>
            <person name="Adam C."/>
            <person name="Daum C."/>
            <person name="Floudas D."/>
            <person name="Sun H."/>
            <person name="Yadav J.S."/>
            <person name="Pangilinan J."/>
            <person name="Larsson K.H."/>
            <person name="Matsuura K."/>
            <person name="Barry K."/>
            <person name="Labutti K."/>
            <person name="Kuo R."/>
            <person name="Ohm R.A."/>
            <person name="Bhattacharya S.S."/>
            <person name="Shirouzu T."/>
            <person name="Yoshinaga Y."/>
            <person name="Martin F.M."/>
            <person name="Grigoriev I.V."/>
            <person name="Hibbett D.S."/>
        </authorList>
    </citation>
    <scope>NUCLEOTIDE SEQUENCE [LARGE SCALE GENOMIC DNA]</scope>
    <source>
        <strain evidence="3 4">CBS 109695</strain>
    </source>
</reference>
<feature type="compositionally biased region" description="Basic and acidic residues" evidence="1">
    <location>
        <begin position="846"/>
        <end position="858"/>
    </location>
</feature>
<feature type="compositionally biased region" description="Low complexity" evidence="1">
    <location>
        <begin position="606"/>
        <end position="615"/>
    </location>
</feature>
<feature type="region of interest" description="Disordered" evidence="1">
    <location>
        <begin position="844"/>
        <end position="940"/>
    </location>
</feature>
<feature type="compositionally biased region" description="Basic residues" evidence="1">
    <location>
        <begin position="450"/>
        <end position="462"/>
    </location>
</feature>
<dbReference type="InterPro" id="IPR057725">
    <property type="entry name" value="Ams2-SPT21_N"/>
</dbReference>
<sequence>MDTRVLLPVRILYTINSSPQYILARAPAKVRCTPISATAATHAQCSLKTCLATICRASPELVQDSARDFSVYVLDPLESAAPASSSTLLHTPGQSTSEIGNADAGGSSHGVAVGLGLMSWALLAEEEEGEEACVTGTLVVGAGVQSLQVVFALRETTHMHKGNLSPALKSWSRPPSARAADTAPAHDLSTANNTTKPKLAPKPASSGSSRLHHTTISNTQHVHNRPDHTPIPRRPTTPPRPDMIPGSDPAYAIDLTASPSPQRPRASASASASASTSTPAPSSLPFYSHSQSHGGTGPLTFRPLSRRRPLDAAYAPPYGIAGRPRAPGAPSAEQARLREKERLRSGKVDKRSREWRRKEKAAMEHSPGAPRHAHPSSHAQREREGRLDDAAPPRRALCVVRVRRPADAGAGGGAPGRGRECGAADGAGVHRRGVRGGGVGEPRAGDRAPRAPRRCTRRKAGTRRAPPGNAQLGRRPLRGRRGRRRSRLDGGRRGGRGRGRGRGRRVRAAARTQREGEGEGEGEREPQVEEGPRAGREDAQAPAERLHGAEGARARARARREAALVRRGGECARVRRVVGGRGRGAAGAGGVLRLVRRARADVAGPRGARAAARRGAGAGTRAGGWAGAGLPRTMSGGSTAGASTPGASQDENAENASEGGSRKKFVLPAWARTTTTTQPRLSEEAIRAQRARAEEEARMRRRHRKEGEDPPAKRGRKGGEREAAGRVAAQAAVVKESADAHAERVGRERKKPTSSPPLGLPVCASSDVTVVAPSSPRPAPQTPPPRPRRKHMLTPLTKSAGGGSGLFTPSPRKVSAGGGAGLFGSPLYSPCVRASVKKVFSPMRAEWLREPKDMHTAGEDDDDEERRARELGSDAPSSSLPVASSESEAELPRTSSSEGRLSVATEPEADGEGDGDTTMRFWTAGLPPSSPPPPTSPVLHPEDDDTFGTNWMSDSDGLAFEYDSDAPMTLGEPLDDFYASASDGPTMSFEEFNQLFSDPAPVPVPAADAEAAACTPIHSADFDFGQFWETIKPLINSQDQPPTTDVGAGVDPVRLAEDVHALFSGCLM</sequence>
<accession>A0A166GE45</accession>
<feature type="compositionally biased region" description="Basic and acidic residues" evidence="1">
    <location>
        <begin position="335"/>
        <end position="363"/>
    </location>
</feature>
<dbReference type="OrthoDB" id="3199820at2759"/>
<evidence type="ECO:0000259" key="2">
    <source>
        <dbReference type="Pfam" id="PF25823"/>
    </source>
</evidence>
<feature type="compositionally biased region" description="Basic and acidic residues" evidence="1">
    <location>
        <begin position="681"/>
        <end position="698"/>
    </location>
</feature>
<feature type="compositionally biased region" description="Polar residues" evidence="1">
    <location>
        <begin position="205"/>
        <end position="221"/>
    </location>
</feature>
<feature type="compositionally biased region" description="Basic and acidic residues" evidence="1">
    <location>
        <begin position="705"/>
        <end position="724"/>
    </location>
</feature>
<feature type="compositionally biased region" description="Basic residues" evidence="1">
    <location>
        <begin position="493"/>
        <end position="508"/>
    </location>
</feature>
<dbReference type="PANTHER" id="PTHR39147:SF1">
    <property type="entry name" value="PROTEIN SPT21"/>
    <property type="match status" value="1"/>
</dbReference>
<feature type="compositionally biased region" description="Low complexity" evidence="1">
    <location>
        <begin position="256"/>
        <end position="283"/>
    </location>
</feature>
<feature type="compositionally biased region" description="Gly residues" evidence="1">
    <location>
        <begin position="616"/>
        <end position="627"/>
    </location>
</feature>
<feature type="compositionally biased region" description="Basic residues" evidence="1">
    <location>
        <begin position="475"/>
        <end position="486"/>
    </location>
</feature>
<proteinExistence type="predicted"/>
<dbReference type="Proteomes" id="UP000076532">
    <property type="component" value="Unassembled WGS sequence"/>
</dbReference>
<feature type="region of interest" description="Disordered" evidence="1">
    <location>
        <begin position="162"/>
        <end position="392"/>
    </location>
</feature>
<feature type="compositionally biased region" description="Pro residues" evidence="1">
    <location>
        <begin position="775"/>
        <end position="785"/>
    </location>
</feature>
<organism evidence="3 4">
    <name type="scientific">Athelia psychrophila</name>
    <dbReference type="NCBI Taxonomy" id="1759441"/>
    <lineage>
        <taxon>Eukaryota</taxon>
        <taxon>Fungi</taxon>
        <taxon>Dikarya</taxon>
        <taxon>Basidiomycota</taxon>
        <taxon>Agaricomycotina</taxon>
        <taxon>Agaricomycetes</taxon>
        <taxon>Agaricomycetidae</taxon>
        <taxon>Atheliales</taxon>
        <taxon>Atheliaceae</taxon>
        <taxon>Athelia</taxon>
    </lineage>
</organism>
<feature type="compositionally biased region" description="Basic and acidic residues" evidence="1">
    <location>
        <begin position="512"/>
        <end position="554"/>
    </location>
</feature>
<feature type="compositionally biased region" description="Basic and acidic residues" evidence="1">
    <location>
        <begin position="379"/>
        <end position="392"/>
    </location>
</feature>
<dbReference type="EMBL" id="KV417579">
    <property type="protein sequence ID" value="KZP17744.1"/>
    <property type="molecule type" value="Genomic_DNA"/>
</dbReference>
<feature type="region of interest" description="Disordered" evidence="1">
    <location>
        <begin position="406"/>
        <end position="554"/>
    </location>
</feature>
<feature type="compositionally biased region" description="Pro residues" evidence="1">
    <location>
        <begin position="232"/>
        <end position="242"/>
    </location>
</feature>
<feature type="compositionally biased region" description="Basic and acidic residues" evidence="1">
    <location>
        <begin position="736"/>
        <end position="746"/>
    </location>
</feature>
<protein>
    <recommendedName>
        <fullName evidence="2">Ams2/SPT21 N-terminal domain-containing protein</fullName>
    </recommendedName>
</protein>
<name>A0A166GE45_9AGAM</name>
<feature type="domain" description="Ams2/SPT21 N-terminal" evidence="2">
    <location>
        <begin position="8"/>
        <end position="88"/>
    </location>
</feature>
<keyword evidence="4" id="KW-1185">Reference proteome</keyword>
<feature type="compositionally biased region" description="Low complexity" evidence="1">
    <location>
        <begin position="725"/>
        <end position="735"/>
    </location>
</feature>
<gene>
    <name evidence="3" type="ORF">FIBSPDRAFT_864600</name>
</gene>
<evidence type="ECO:0000313" key="3">
    <source>
        <dbReference type="EMBL" id="KZP17744.1"/>
    </source>
</evidence>
<evidence type="ECO:0000256" key="1">
    <source>
        <dbReference type="SAM" id="MobiDB-lite"/>
    </source>
</evidence>
<dbReference type="InterPro" id="IPR042403">
    <property type="entry name" value="Spt21/Ams2"/>
</dbReference>
<feature type="compositionally biased region" description="Low complexity" evidence="1">
    <location>
        <begin position="873"/>
        <end position="886"/>
    </location>
</feature>
<dbReference type="PANTHER" id="PTHR39147">
    <property type="entry name" value="PROTEIN SPT21"/>
    <property type="match status" value="1"/>
</dbReference>
<dbReference type="AlphaFoldDB" id="A0A166GE45"/>